<dbReference type="PROSITE" id="PS50240">
    <property type="entry name" value="TRYPSIN_DOM"/>
    <property type="match status" value="1"/>
</dbReference>
<dbReference type="OrthoDB" id="7421764at2759"/>
<reference evidence="8" key="1">
    <citation type="submission" date="2021-04" db="EMBL/GenBank/DDBJ databases">
        <authorList>
            <person name="Tunstrom K."/>
        </authorList>
    </citation>
    <scope>NUCLEOTIDE SEQUENCE</scope>
</reference>
<organism evidence="8 9">
    <name type="scientific">Parnassius apollo</name>
    <name type="common">Apollo butterfly</name>
    <name type="synonym">Papilio apollo</name>
    <dbReference type="NCBI Taxonomy" id="110799"/>
    <lineage>
        <taxon>Eukaryota</taxon>
        <taxon>Metazoa</taxon>
        <taxon>Ecdysozoa</taxon>
        <taxon>Arthropoda</taxon>
        <taxon>Hexapoda</taxon>
        <taxon>Insecta</taxon>
        <taxon>Pterygota</taxon>
        <taxon>Neoptera</taxon>
        <taxon>Endopterygota</taxon>
        <taxon>Lepidoptera</taxon>
        <taxon>Glossata</taxon>
        <taxon>Ditrysia</taxon>
        <taxon>Papilionoidea</taxon>
        <taxon>Papilionidae</taxon>
        <taxon>Parnassiinae</taxon>
        <taxon>Parnassini</taxon>
        <taxon>Parnassius</taxon>
        <taxon>Parnassius</taxon>
    </lineage>
</organism>
<dbReference type="InterPro" id="IPR018114">
    <property type="entry name" value="TRYPSIN_HIS"/>
</dbReference>
<sequence>MARGSYFAAFVFFALSTGVCAQFYDLFQALQPLVQSYPTFAEVSTYDNRYTTKRPKTASRHRTTGHNEANHSNRESSINFSDDGSARDDPRKKQKQTAAPDFDTSYLFSTPKPSRKTTKNNTSHKTIDTIGSPKAPSRGSSRTSAREVASAPKEVSRGNSRTSGSTRTVFNEPVVIQNAFNNENIRSDKRKYNEGIITDYYTTRPNYESSTRPNYNSQQNNNYNKGSKNNNHNAYTTQTPFYNRPGVRPASVDDRQPPITNKPPTRKPIYEVPKPIEAGPVKFPADTGISSELIIGPDEDNMSDVEKRRYVELSERMCDKYKNLNTKQLQAIPLVPSPEPVQINVSSCVPSNIPLVVGGKVVSIKEFPHMALIGWLKLQSSGYAWRCGGSLVSNQFVLTAAHCAYEERDNSIVMGTPKVVQLGSSYLDDPGALVVKVSAVIRHPKYKQPRSYYDIALIKLANPVSFSEVIKPACLGVPPPPRESVITTGWGRTEFGGDQSLELRSVSVHVWDIDECYSVLGKSRKLPNGPSSDSQVCAGERKGGKDTCQGDSGGPAQVQDGCVWRVVAVTSLGRSCGAPNTPALYAIVQRAFVSAVIYGGQTTPIYNRQTSSSNNKGTISNNNYQNNANNNQQYSGNDNRRTTEKPGFATYTNNQNNNKQSINNNFQSTTNNNRQNSGSNNRYTTASPNYNINNKNQNNNNYGVVTSNNNRYSGSEIVYTTERPNFGINNFNNNNNGGVINYNNQRGSDNRQTTEINRYESNINNQNNNRYPNQQNNRDDYNYNVQNNSGADNKRYNTPRPGYNQQTYNNNYSPSRNDYNNYNNNYQPYGNQQYFNSQPLWWT</sequence>
<dbReference type="Pfam" id="PF00089">
    <property type="entry name" value="Trypsin"/>
    <property type="match status" value="1"/>
</dbReference>
<feature type="compositionally biased region" description="Low complexity" evidence="5">
    <location>
        <begin position="621"/>
        <end position="637"/>
    </location>
</feature>
<accession>A0A8S3WC90</accession>
<proteinExistence type="inferred from homology"/>
<feature type="chain" id="PRO_5035917061" evidence="6">
    <location>
        <begin position="22"/>
        <end position="843"/>
    </location>
</feature>
<feature type="compositionally biased region" description="Low complexity" evidence="5">
    <location>
        <begin position="214"/>
        <end position="233"/>
    </location>
</feature>
<feature type="region of interest" description="Disordered" evidence="5">
    <location>
        <begin position="763"/>
        <end position="824"/>
    </location>
</feature>
<evidence type="ECO:0000313" key="9">
    <source>
        <dbReference type="Proteomes" id="UP000691718"/>
    </source>
</evidence>
<evidence type="ECO:0000256" key="2">
    <source>
        <dbReference type="ARBA" id="ARBA00023157"/>
    </source>
</evidence>
<evidence type="ECO:0000256" key="4">
    <source>
        <dbReference type="ARBA" id="ARBA00024195"/>
    </source>
</evidence>
<feature type="region of interest" description="Disordered" evidence="5">
    <location>
        <begin position="527"/>
        <end position="555"/>
    </location>
</feature>
<name>A0A8S3WC90_PARAO</name>
<evidence type="ECO:0000256" key="6">
    <source>
        <dbReference type="SAM" id="SignalP"/>
    </source>
</evidence>
<feature type="compositionally biased region" description="Low complexity" evidence="5">
    <location>
        <begin position="653"/>
        <end position="682"/>
    </location>
</feature>
<dbReference type="PROSITE" id="PS00134">
    <property type="entry name" value="TRYPSIN_HIS"/>
    <property type="match status" value="1"/>
</dbReference>
<comment type="caution">
    <text evidence="8">The sequence shown here is derived from an EMBL/GenBank/DDBJ whole genome shotgun (WGS) entry which is preliminary data.</text>
</comment>
<keyword evidence="2" id="KW-1015">Disulfide bond</keyword>
<gene>
    <name evidence="8" type="ORF">PAPOLLO_LOCUS4725</name>
</gene>
<evidence type="ECO:0000256" key="1">
    <source>
        <dbReference type="ARBA" id="ARBA00022729"/>
    </source>
</evidence>
<dbReference type="EMBL" id="CAJQZP010000287">
    <property type="protein sequence ID" value="CAG4952832.1"/>
    <property type="molecule type" value="Genomic_DNA"/>
</dbReference>
<keyword evidence="9" id="KW-1185">Reference proteome</keyword>
<feature type="compositionally biased region" description="Polar residues" evidence="5">
    <location>
        <begin position="604"/>
        <end position="620"/>
    </location>
</feature>
<feature type="compositionally biased region" description="Polar residues" evidence="5">
    <location>
        <begin position="203"/>
        <end position="213"/>
    </location>
</feature>
<feature type="signal peptide" evidence="6">
    <location>
        <begin position="1"/>
        <end position="21"/>
    </location>
</feature>
<dbReference type="PANTHER" id="PTHR24252:SF7">
    <property type="entry name" value="HYALIN"/>
    <property type="match status" value="1"/>
</dbReference>
<dbReference type="InterPro" id="IPR001254">
    <property type="entry name" value="Trypsin_dom"/>
</dbReference>
<feature type="region of interest" description="Disordered" evidence="5">
    <location>
        <begin position="604"/>
        <end position="701"/>
    </location>
</feature>
<dbReference type="CDD" id="cd00190">
    <property type="entry name" value="Tryp_SPc"/>
    <property type="match status" value="1"/>
</dbReference>
<evidence type="ECO:0000256" key="5">
    <source>
        <dbReference type="SAM" id="MobiDB-lite"/>
    </source>
</evidence>
<evidence type="ECO:0000313" key="8">
    <source>
        <dbReference type="EMBL" id="CAG4952832.1"/>
    </source>
</evidence>
<feature type="compositionally biased region" description="Low complexity" evidence="5">
    <location>
        <begin position="157"/>
        <end position="168"/>
    </location>
</feature>
<comment type="similarity">
    <text evidence="4">Belongs to the peptidase S1 family. CLIP subfamily.</text>
</comment>
<evidence type="ECO:0000256" key="3">
    <source>
        <dbReference type="ARBA" id="ARBA00023180"/>
    </source>
</evidence>
<feature type="domain" description="Peptidase S1" evidence="7">
    <location>
        <begin position="356"/>
        <end position="596"/>
    </location>
</feature>
<dbReference type="SMART" id="SM00020">
    <property type="entry name" value="Tryp_SPc"/>
    <property type="match status" value="1"/>
</dbReference>
<dbReference type="Proteomes" id="UP000691718">
    <property type="component" value="Unassembled WGS sequence"/>
</dbReference>
<dbReference type="AlphaFoldDB" id="A0A8S3WC90"/>
<evidence type="ECO:0000259" key="7">
    <source>
        <dbReference type="PROSITE" id="PS50240"/>
    </source>
</evidence>
<feature type="region of interest" description="Disordered" evidence="5">
    <location>
        <begin position="51"/>
        <end position="169"/>
    </location>
</feature>
<feature type="compositionally biased region" description="Low complexity" evidence="5">
    <location>
        <begin position="689"/>
        <end position="701"/>
    </location>
</feature>
<feature type="region of interest" description="Disordered" evidence="5">
    <location>
        <begin position="203"/>
        <end position="272"/>
    </location>
</feature>
<dbReference type="PANTHER" id="PTHR24252">
    <property type="entry name" value="ACROSIN-RELATED"/>
    <property type="match status" value="1"/>
</dbReference>
<feature type="compositionally biased region" description="Low complexity" evidence="5">
    <location>
        <begin position="808"/>
        <end position="824"/>
    </location>
</feature>
<keyword evidence="1 6" id="KW-0732">Signal</keyword>
<dbReference type="GO" id="GO:0004252">
    <property type="term" value="F:serine-type endopeptidase activity"/>
    <property type="evidence" value="ECO:0007669"/>
    <property type="project" value="InterPro"/>
</dbReference>
<dbReference type="GO" id="GO:0006508">
    <property type="term" value="P:proteolysis"/>
    <property type="evidence" value="ECO:0007669"/>
    <property type="project" value="InterPro"/>
</dbReference>
<dbReference type="FunFam" id="2.40.10.10:FF:000028">
    <property type="entry name" value="Serine protease easter"/>
    <property type="match status" value="1"/>
</dbReference>
<protein>
    <submittedName>
        <fullName evidence="8">(apollo) hypothetical protein</fullName>
    </submittedName>
</protein>
<feature type="compositionally biased region" description="Low complexity" evidence="5">
    <location>
        <begin position="763"/>
        <end position="788"/>
    </location>
</feature>
<keyword evidence="3" id="KW-0325">Glycoprotein</keyword>
<feature type="compositionally biased region" description="Basic residues" evidence="5">
    <location>
        <begin position="51"/>
        <end position="64"/>
    </location>
</feature>